<name>A0ABD1ZTV8_VESSQ</name>
<keyword evidence="1" id="KW-1133">Transmembrane helix</keyword>
<gene>
    <name evidence="2" type="ORF">V1478_018633</name>
</gene>
<accession>A0ABD1ZTV8</accession>
<dbReference type="InterPro" id="IPR032751">
    <property type="entry name" value="Fuseless"/>
</dbReference>
<reference evidence="2 3" key="1">
    <citation type="journal article" date="2024" name="Ann. Entomol. Soc. Am.">
        <title>Genomic analyses of the southern and eastern yellowjacket wasps (Hymenoptera: Vespidae) reveal evolutionary signatures of social life.</title>
        <authorList>
            <person name="Catto M.A."/>
            <person name="Caine P.B."/>
            <person name="Orr S.E."/>
            <person name="Hunt B.G."/>
            <person name="Goodisman M.A.D."/>
        </authorList>
    </citation>
    <scope>NUCLEOTIDE SEQUENCE [LARGE SCALE GENOMIC DNA]</scope>
    <source>
        <strain evidence="2">233</strain>
        <tissue evidence="2">Head and thorax</tissue>
    </source>
</reference>
<keyword evidence="3" id="KW-1185">Reference proteome</keyword>
<keyword evidence="1" id="KW-0812">Transmembrane</keyword>
<dbReference type="AlphaFoldDB" id="A0ABD1ZTV8"/>
<dbReference type="EMBL" id="JAUDFV010000173">
    <property type="protein sequence ID" value="KAL2711612.1"/>
    <property type="molecule type" value="Genomic_DNA"/>
</dbReference>
<feature type="transmembrane region" description="Helical" evidence="1">
    <location>
        <begin position="127"/>
        <end position="147"/>
    </location>
</feature>
<dbReference type="PANTHER" id="PTHR35270:SF2">
    <property type="entry name" value="FUSELESS, ISOFORM A"/>
    <property type="match status" value="1"/>
</dbReference>
<proteinExistence type="predicted"/>
<sequence length="214" mass="24993">MSLNNFDITYTSKKSEFTDNRNDENSSSGNSLTSKLSSKIDNTVSMNFKTSKNNKYLYRFTSSSDNETQKEVILNDDLNDCFDRFKNEKFDVRYNSFEKILTNEDDLRKEITVIDEKQETQSFTDKNYTFVVIDVTICIITIGPSVIGFWRGVWGLMDLYHEMINASLTAIFISVLTWLRCIRNLLAPPFYVNIDNYNRLFLFPTLFKRVSTKN</sequence>
<evidence type="ECO:0000313" key="3">
    <source>
        <dbReference type="Proteomes" id="UP001607302"/>
    </source>
</evidence>
<dbReference type="Proteomes" id="UP001607302">
    <property type="component" value="Unassembled WGS sequence"/>
</dbReference>
<feature type="transmembrane region" description="Helical" evidence="1">
    <location>
        <begin position="159"/>
        <end position="179"/>
    </location>
</feature>
<dbReference type="Pfam" id="PF15993">
    <property type="entry name" value="Fuseless"/>
    <property type="match status" value="1"/>
</dbReference>
<organism evidence="2 3">
    <name type="scientific">Vespula squamosa</name>
    <name type="common">Southern yellow jacket</name>
    <name type="synonym">Wasp</name>
    <dbReference type="NCBI Taxonomy" id="30214"/>
    <lineage>
        <taxon>Eukaryota</taxon>
        <taxon>Metazoa</taxon>
        <taxon>Ecdysozoa</taxon>
        <taxon>Arthropoda</taxon>
        <taxon>Hexapoda</taxon>
        <taxon>Insecta</taxon>
        <taxon>Pterygota</taxon>
        <taxon>Neoptera</taxon>
        <taxon>Endopterygota</taxon>
        <taxon>Hymenoptera</taxon>
        <taxon>Apocrita</taxon>
        <taxon>Aculeata</taxon>
        <taxon>Vespoidea</taxon>
        <taxon>Vespidae</taxon>
        <taxon>Vespinae</taxon>
        <taxon>Vespula</taxon>
    </lineage>
</organism>
<evidence type="ECO:0000256" key="1">
    <source>
        <dbReference type="SAM" id="Phobius"/>
    </source>
</evidence>
<protein>
    <submittedName>
        <fullName evidence="2">Uncharacterized protein</fullName>
    </submittedName>
</protein>
<dbReference type="PANTHER" id="PTHR35270">
    <property type="entry name" value="FUSELESS, ISOFORM A"/>
    <property type="match status" value="1"/>
</dbReference>
<evidence type="ECO:0000313" key="2">
    <source>
        <dbReference type="EMBL" id="KAL2711612.1"/>
    </source>
</evidence>
<comment type="caution">
    <text evidence="2">The sequence shown here is derived from an EMBL/GenBank/DDBJ whole genome shotgun (WGS) entry which is preliminary data.</text>
</comment>
<keyword evidence="1" id="KW-0472">Membrane</keyword>